<dbReference type="OrthoDB" id="420076at2759"/>
<evidence type="ECO:0000256" key="8">
    <source>
        <dbReference type="ARBA" id="ARBA00022912"/>
    </source>
</evidence>
<reference evidence="14" key="1">
    <citation type="journal article" date="2025" name="Foods">
        <title>Unveiling the Microbial Signatures of Arabica Coffee Cherries: Insights into Ripeness Specific Diversity, Functional Traits, and Implications for Quality and Safety.</title>
        <authorList>
            <consortium name="RefSeq"/>
            <person name="Tenea G.N."/>
            <person name="Cifuentes V."/>
            <person name="Reyes P."/>
            <person name="Cevallos-Vallejos M."/>
        </authorList>
    </citation>
    <scope>NUCLEOTIDE SEQUENCE [LARGE SCALE GENOMIC DNA]</scope>
</reference>
<keyword evidence="14" id="KW-1185">Reference proteome</keyword>
<dbReference type="EC" id="3.1.3.16" evidence="4"/>
<keyword evidence="5" id="KW-0479">Metal-binding</keyword>
<comment type="cofactor">
    <cofactor evidence="2">
        <name>Mg(2+)</name>
        <dbReference type="ChEBI" id="CHEBI:18420"/>
    </cofactor>
</comment>
<evidence type="ECO:0000256" key="7">
    <source>
        <dbReference type="ARBA" id="ARBA00022842"/>
    </source>
</evidence>
<evidence type="ECO:0000256" key="4">
    <source>
        <dbReference type="ARBA" id="ARBA00013081"/>
    </source>
</evidence>
<evidence type="ECO:0000256" key="9">
    <source>
        <dbReference type="ARBA" id="ARBA00023211"/>
    </source>
</evidence>
<evidence type="ECO:0000256" key="6">
    <source>
        <dbReference type="ARBA" id="ARBA00022801"/>
    </source>
</evidence>
<dbReference type="CDD" id="cd00143">
    <property type="entry name" value="PP2Cc"/>
    <property type="match status" value="1"/>
</dbReference>
<reference evidence="15" key="2">
    <citation type="submission" date="2025-08" db="UniProtKB">
        <authorList>
            <consortium name="RefSeq"/>
        </authorList>
    </citation>
    <scope>IDENTIFICATION</scope>
    <source>
        <tissue evidence="15">Leaves</tissue>
    </source>
</reference>
<organism evidence="14 15">
    <name type="scientific">Coffea arabica</name>
    <name type="common">Arabian coffee</name>
    <dbReference type="NCBI Taxonomy" id="13443"/>
    <lineage>
        <taxon>Eukaryota</taxon>
        <taxon>Viridiplantae</taxon>
        <taxon>Streptophyta</taxon>
        <taxon>Embryophyta</taxon>
        <taxon>Tracheophyta</taxon>
        <taxon>Spermatophyta</taxon>
        <taxon>Magnoliopsida</taxon>
        <taxon>eudicotyledons</taxon>
        <taxon>Gunneridae</taxon>
        <taxon>Pentapetalae</taxon>
        <taxon>asterids</taxon>
        <taxon>lamiids</taxon>
        <taxon>Gentianales</taxon>
        <taxon>Rubiaceae</taxon>
        <taxon>Ixoroideae</taxon>
        <taxon>Gardenieae complex</taxon>
        <taxon>Bertiereae - Coffeeae clade</taxon>
        <taxon>Coffeeae</taxon>
        <taxon>Coffea</taxon>
    </lineage>
</organism>
<evidence type="ECO:0000256" key="12">
    <source>
        <dbReference type="RuleBase" id="RU003465"/>
    </source>
</evidence>
<evidence type="ECO:0000256" key="10">
    <source>
        <dbReference type="ARBA" id="ARBA00047761"/>
    </source>
</evidence>
<keyword evidence="7" id="KW-0460">Magnesium</keyword>
<comment type="cofactor">
    <cofactor evidence="1">
        <name>Mn(2+)</name>
        <dbReference type="ChEBI" id="CHEBI:29035"/>
    </cofactor>
</comment>
<comment type="similarity">
    <text evidence="3 12">Belongs to the PP2C family.</text>
</comment>
<dbReference type="Pfam" id="PF00481">
    <property type="entry name" value="PP2C"/>
    <property type="match status" value="1"/>
</dbReference>
<evidence type="ECO:0000259" key="13">
    <source>
        <dbReference type="PROSITE" id="PS51746"/>
    </source>
</evidence>
<evidence type="ECO:0000256" key="3">
    <source>
        <dbReference type="ARBA" id="ARBA00006702"/>
    </source>
</evidence>
<dbReference type="Gene3D" id="3.60.40.10">
    <property type="entry name" value="PPM-type phosphatase domain"/>
    <property type="match status" value="1"/>
</dbReference>
<evidence type="ECO:0000256" key="11">
    <source>
        <dbReference type="ARBA" id="ARBA00048336"/>
    </source>
</evidence>
<name>A0A6P6WFD0_COFAR</name>
<dbReference type="GO" id="GO:0046872">
    <property type="term" value="F:metal ion binding"/>
    <property type="evidence" value="ECO:0007669"/>
    <property type="project" value="UniProtKB-KW"/>
</dbReference>
<evidence type="ECO:0000256" key="1">
    <source>
        <dbReference type="ARBA" id="ARBA00001936"/>
    </source>
</evidence>
<dbReference type="GO" id="GO:0004722">
    <property type="term" value="F:protein serine/threonine phosphatase activity"/>
    <property type="evidence" value="ECO:0007669"/>
    <property type="project" value="UniProtKB-EC"/>
</dbReference>
<dbReference type="RefSeq" id="XP_027112602.1">
    <property type="nucleotide sequence ID" value="XM_027256801.2"/>
</dbReference>
<dbReference type="SUPFAM" id="SSF81606">
    <property type="entry name" value="PP2C-like"/>
    <property type="match status" value="1"/>
</dbReference>
<dbReference type="InterPro" id="IPR015655">
    <property type="entry name" value="PP2C"/>
</dbReference>
<dbReference type="SMART" id="SM00332">
    <property type="entry name" value="PP2Cc"/>
    <property type="match status" value="1"/>
</dbReference>
<evidence type="ECO:0000313" key="15">
    <source>
        <dbReference type="RefSeq" id="XP_027112602.1"/>
    </source>
</evidence>
<dbReference type="PROSITE" id="PS51746">
    <property type="entry name" value="PPM_2"/>
    <property type="match status" value="1"/>
</dbReference>
<comment type="catalytic activity">
    <reaction evidence="11">
        <text>O-phospho-L-threonyl-[protein] + H2O = L-threonyl-[protein] + phosphate</text>
        <dbReference type="Rhea" id="RHEA:47004"/>
        <dbReference type="Rhea" id="RHEA-COMP:11060"/>
        <dbReference type="Rhea" id="RHEA-COMP:11605"/>
        <dbReference type="ChEBI" id="CHEBI:15377"/>
        <dbReference type="ChEBI" id="CHEBI:30013"/>
        <dbReference type="ChEBI" id="CHEBI:43474"/>
        <dbReference type="ChEBI" id="CHEBI:61977"/>
        <dbReference type="EC" id="3.1.3.16"/>
    </reaction>
</comment>
<evidence type="ECO:0000256" key="5">
    <source>
        <dbReference type="ARBA" id="ARBA00022723"/>
    </source>
</evidence>
<dbReference type="AlphaFoldDB" id="A0A6P6WFD0"/>
<comment type="catalytic activity">
    <reaction evidence="10">
        <text>O-phospho-L-seryl-[protein] + H2O = L-seryl-[protein] + phosphate</text>
        <dbReference type="Rhea" id="RHEA:20629"/>
        <dbReference type="Rhea" id="RHEA-COMP:9863"/>
        <dbReference type="Rhea" id="RHEA-COMP:11604"/>
        <dbReference type="ChEBI" id="CHEBI:15377"/>
        <dbReference type="ChEBI" id="CHEBI:29999"/>
        <dbReference type="ChEBI" id="CHEBI:43474"/>
        <dbReference type="ChEBI" id="CHEBI:83421"/>
        <dbReference type="EC" id="3.1.3.16"/>
    </reaction>
</comment>
<dbReference type="GeneID" id="113731500"/>
<dbReference type="InterPro" id="IPR000222">
    <property type="entry name" value="PP2C_BS"/>
</dbReference>
<gene>
    <name evidence="15" type="primary">LOC113731500</name>
</gene>
<evidence type="ECO:0000256" key="2">
    <source>
        <dbReference type="ARBA" id="ARBA00001946"/>
    </source>
</evidence>
<dbReference type="Proteomes" id="UP001652660">
    <property type="component" value="Chromosome 2e"/>
</dbReference>
<sequence length="399" mass="44034">MMLRSCYRPLERCLGRRSGGGGGGGGGGDELLWHMDLKPHASGDFSIAVVQANSSLEDQSQVYTSPSATYVGVYDGHGGPEASRFVNRHLFPYLHKFASEQGGLSADVIKKAFSATEEDFTQLVKRSLAVTPQIASVGSCCLVGAISNDQLYVANLGDSRAVLGRRGFDGESSSVVAERLTTDHNVSCEKVRREVEAQHPGDSPIVIYCRGVWRIKGIIQVSRSIGDVYLKKPEFNRDPIFQQFGNPVPLRRPVLTAEPSIICKKIQPQDLFLIFASDGLWEHLTDEAAVEIVFKNPRAGIAKRLVGAALREAAKKREMRYKDMTQIEKGIRRHFHDDITVVVIYLDHQKSKLSPTKRQGTVGCISAPVDIFSSNSDEEMDDAYGRSFLSKDNQIRAVY</sequence>
<dbReference type="PROSITE" id="PS01032">
    <property type="entry name" value="PPM_1"/>
    <property type="match status" value="1"/>
</dbReference>
<feature type="domain" description="PPM-type phosphatase" evidence="13">
    <location>
        <begin position="44"/>
        <end position="346"/>
    </location>
</feature>
<keyword evidence="9" id="KW-0464">Manganese</keyword>
<proteinExistence type="inferred from homology"/>
<dbReference type="PANTHER" id="PTHR47992">
    <property type="entry name" value="PROTEIN PHOSPHATASE"/>
    <property type="match status" value="1"/>
</dbReference>
<dbReference type="InterPro" id="IPR036457">
    <property type="entry name" value="PPM-type-like_dom_sf"/>
</dbReference>
<dbReference type="InterPro" id="IPR001932">
    <property type="entry name" value="PPM-type_phosphatase-like_dom"/>
</dbReference>
<dbReference type="FunFam" id="3.60.40.10:FF:000020">
    <property type="entry name" value="Probable protein phosphatase 2C 42"/>
    <property type="match status" value="1"/>
</dbReference>
<evidence type="ECO:0000313" key="14">
    <source>
        <dbReference type="Proteomes" id="UP001652660"/>
    </source>
</evidence>
<protein>
    <recommendedName>
        <fullName evidence="4">protein-serine/threonine phosphatase</fullName>
        <ecNumber evidence="4">3.1.3.16</ecNumber>
    </recommendedName>
</protein>
<accession>A0A6P6WFD0</accession>
<keyword evidence="8 12" id="KW-0904">Protein phosphatase</keyword>
<keyword evidence="6 12" id="KW-0378">Hydrolase</keyword>